<dbReference type="NCBIfam" id="TIGR00778">
    <property type="entry name" value="ahpD_dom"/>
    <property type="match status" value="1"/>
</dbReference>
<dbReference type="Pfam" id="PF02627">
    <property type="entry name" value="CMD"/>
    <property type="match status" value="1"/>
</dbReference>
<organism evidence="2 3">
    <name type="scientific">Gallibacterium salpingitidis</name>
    <dbReference type="NCBI Taxonomy" id="505341"/>
    <lineage>
        <taxon>Bacteria</taxon>
        <taxon>Pseudomonadati</taxon>
        <taxon>Pseudomonadota</taxon>
        <taxon>Gammaproteobacteria</taxon>
        <taxon>Pasteurellales</taxon>
        <taxon>Pasteurellaceae</taxon>
        <taxon>Gallibacterium</taxon>
    </lineage>
</organism>
<evidence type="ECO:0000313" key="2">
    <source>
        <dbReference type="EMBL" id="OBW96368.1"/>
    </source>
</evidence>
<dbReference type="OrthoDB" id="9801997at2"/>
<keyword evidence="2" id="KW-0575">Peroxidase</keyword>
<dbReference type="Proteomes" id="UP000092649">
    <property type="component" value="Unassembled WGS sequence"/>
</dbReference>
<dbReference type="AlphaFoldDB" id="A0A1A7P2Y8"/>
<dbReference type="PATRIC" id="fig|505341.3.peg.3"/>
<dbReference type="Gene3D" id="1.20.1290.10">
    <property type="entry name" value="AhpD-like"/>
    <property type="match status" value="1"/>
</dbReference>
<dbReference type="PANTHER" id="PTHR34846:SF10">
    <property type="entry name" value="CYTOPLASMIC PROTEIN"/>
    <property type="match status" value="1"/>
</dbReference>
<proteinExistence type="predicted"/>
<comment type="caution">
    <text evidence="2">The sequence shown here is derived from an EMBL/GenBank/DDBJ whole genome shotgun (WGS) entry which is preliminary data.</text>
</comment>
<accession>A0A1A7P2Y8</accession>
<dbReference type="PANTHER" id="PTHR34846">
    <property type="entry name" value="4-CARBOXYMUCONOLACTONE DECARBOXYLASE FAMILY PROTEIN (AFU_ORTHOLOGUE AFUA_6G11590)"/>
    <property type="match status" value="1"/>
</dbReference>
<reference evidence="2 3" key="1">
    <citation type="submission" date="2014-11" db="EMBL/GenBank/DDBJ databases">
        <title>Pan-genome of Gallibacterium spp.</title>
        <authorList>
            <person name="Kudirkiene E."/>
            <person name="Bojesen A.M."/>
        </authorList>
    </citation>
    <scope>NUCLEOTIDE SEQUENCE [LARGE SCALE GENOMIC DNA]</scope>
    <source>
        <strain evidence="2 3">F150</strain>
    </source>
</reference>
<protein>
    <submittedName>
        <fullName evidence="2">Alkylhydroperoxidase</fullName>
    </submittedName>
</protein>
<evidence type="ECO:0000259" key="1">
    <source>
        <dbReference type="Pfam" id="PF02627"/>
    </source>
</evidence>
<dbReference type="RefSeq" id="WP_066103970.1">
    <property type="nucleotide sequence ID" value="NZ_JTJL01000001.1"/>
</dbReference>
<evidence type="ECO:0000313" key="3">
    <source>
        <dbReference type="Proteomes" id="UP000092649"/>
    </source>
</evidence>
<sequence>MKKRVNHFATVPQLAQAITNFSEQTAKISIEKSLQHLIDIRASQLNQCAFCLDMHVKEAKIDGERELRLYHLTTWRKSHLFSDREKAALALTETLTQIDGLGVNDELYAYVSQHFSDVEISELTFKISLINTWNRLMLLSLPKAGSMDNLFGLDKAQLS</sequence>
<dbReference type="InterPro" id="IPR004675">
    <property type="entry name" value="AhpD_core"/>
</dbReference>
<dbReference type="InterPro" id="IPR029032">
    <property type="entry name" value="AhpD-like"/>
</dbReference>
<dbReference type="GO" id="GO:0051920">
    <property type="term" value="F:peroxiredoxin activity"/>
    <property type="evidence" value="ECO:0007669"/>
    <property type="project" value="InterPro"/>
</dbReference>
<dbReference type="EMBL" id="JTJL01000001">
    <property type="protein sequence ID" value="OBW96368.1"/>
    <property type="molecule type" value="Genomic_DNA"/>
</dbReference>
<gene>
    <name evidence="2" type="ORF">QS62_00015</name>
</gene>
<dbReference type="InterPro" id="IPR003779">
    <property type="entry name" value="CMD-like"/>
</dbReference>
<feature type="domain" description="Carboxymuconolactone decarboxylase-like" evidence="1">
    <location>
        <begin position="12"/>
        <end position="93"/>
    </location>
</feature>
<dbReference type="SUPFAM" id="SSF69118">
    <property type="entry name" value="AhpD-like"/>
    <property type="match status" value="1"/>
</dbReference>
<keyword evidence="2" id="KW-0560">Oxidoreductase</keyword>
<keyword evidence="3" id="KW-1185">Reference proteome</keyword>
<name>A0A1A7P2Y8_9PAST</name>